<sequence length="312" mass="34986">MSRVLKVSLDEFLEIAKALSNESRLHIFKQIQKTGMNVNEIADMFGLPSSTATVSVKKLEEANLIRTELLPGARGFQKVCSARFDSLIVDLKHTETESEESVRYVQMPIGLYSDCEVRPTCGLASEESIIGYMDEPRSFYEPDKARAQLIWFRQGYLQYQIPNKVPYGGRLTRLEISMEIGSEAPMHNADWPSDITVWINGVEIGTYLSPGDFGGEPGLLTPSWWGVRNSQYGLLKNWRIDEKGSFIDGRKVSDVTIARIGVHDAPAFQLRIGVKPDAVNVGGLNLFGSRFGNYEQDLLVRFDFKQHQSQGG</sequence>
<dbReference type="CDD" id="cd00090">
    <property type="entry name" value="HTH_ARSR"/>
    <property type="match status" value="1"/>
</dbReference>
<comment type="caution">
    <text evidence="3">The sequence shown here is derived from an EMBL/GenBank/DDBJ whole genome shotgun (WGS) entry which is preliminary data.</text>
</comment>
<dbReference type="InterPro" id="IPR011991">
    <property type="entry name" value="ArsR-like_HTH"/>
</dbReference>
<dbReference type="SMART" id="SM00418">
    <property type="entry name" value="HTH_ARSR"/>
    <property type="match status" value="1"/>
</dbReference>
<name>A0ABV5VUD0_9BACL</name>
<organism evidence="3 4">
    <name type="scientific">Paenibacillus hodogayensis</name>
    <dbReference type="NCBI Taxonomy" id="279208"/>
    <lineage>
        <taxon>Bacteria</taxon>
        <taxon>Bacillati</taxon>
        <taxon>Bacillota</taxon>
        <taxon>Bacilli</taxon>
        <taxon>Bacillales</taxon>
        <taxon>Paenibacillaceae</taxon>
        <taxon>Paenibacillus</taxon>
    </lineage>
</organism>
<dbReference type="RefSeq" id="WP_344912488.1">
    <property type="nucleotide sequence ID" value="NZ_BAAAYO010000010.1"/>
</dbReference>
<gene>
    <name evidence="3" type="ORF">ACFFNY_08970</name>
</gene>
<dbReference type="InterPro" id="IPR001845">
    <property type="entry name" value="HTH_ArsR_DNA-bd_dom"/>
</dbReference>
<evidence type="ECO:0000313" key="3">
    <source>
        <dbReference type="EMBL" id="MFB9751703.1"/>
    </source>
</evidence>
<keyword evidence="4" id="KW-1185">Reference proteome</keyword>
<accession>A0ABV5VUD0</accession>
<reference evidence="3 4" key="1">
    <citation type="submission" date="2024-09" db="EMBL/GenBank/DDBJ databases">
        <authorList>
            <person name="Sun Q."/>
            <person name="Mori K."/>
        </authorList>
    </citation>
    <scope>NUCLEOTIDE SEQUENCE [LARGE SCALE GENOMIC DNA]</scope>
    <source>
        <strain evidence="3 4">JCM 12520</strain>
    </source>
</reference>
<protein>
    <submittedName>
        <fullName evidence="3">ArsR/SmtB family transcription factor</fullName>
    </submittedName>
</protein>
<evidence type="ECO:0000313" key="4">
    <source>
        <dbReference type="Proteomes" id="UP001589619"/>
    </source>
</evidence>
<proteinExistence type="predicted"/>
<dbReference type="Proteomes" id="UP001589619">
    <property type="component" value="Unassembled WGS sequence"/>
</dbReference>
<dbReference type="InterPro" id="IPR036388">
    <property type="entry name" value="WH-like_DNA-bd_sf"/>
</dbReference>
<dbReference type="EMBL" id="JBHMAG010000007">
    <property type="protein sequence ID" value="MFB9751703.1"/>
    <property type="molecule type" value="Genomic_DNA"/>
</dbReference>
<keyword evidence="1" id="KW-0238">DNA-binding</keyword>
<dbReference type="Gene3D" id="1.10.10.10">
    <property type="entry name" value="Winged helix-like DNA-binding domain superfamily/Winged helix DNA-binding domain"/>
    <property type="match status" value="1"/>
</dbReference>
<evidence type="ECO:0000256" key="1">
    <source>
        <dbReference type="ARBA" id="ARBA00023125"/>
    </source>
</evidence>
<feature type="domain" description="HTH arsR-type" evidence="2">
    <location>
        <begin position="14"/>
        <end position="93"/>
    </location>
</feature>
<evidence type="ECO:0000259" key="2">
    <source>
        <dbReference type="SMART" id="SM00418"/>
    </source>
</evidence>
<dbReference type="Pfam" id="PF12840">
    <property type="entry name" value="HTH_20"/>
    <property type="match status" value="1"/>
</dbReference>
<dbReference type="InterPro" id="IPR036390">
    <property type="entry name" value="WH_DNA-bd_sf"/>
</dbReference>
<dbReference type="SUPFAM" id="SSF46785">
    <property type="entry name" value="Winged helix' DNA-binding domain"/>
    <property type="match status" value="1"/>
</dbReference>